<evidence type="ECO:0000256" key="2">
    <source>
        <dbReference type="ARBA" id="ARBA00023604"/>
    </source>
</evidence>
<evidence type="ECO:0000313" key="3">
    <source>
        <dbReference type="EMBL" id="KAF7193587.1"/>
    </source>
</evidence>
<sequence length="95" mass="10936">MARTPSKKLTATLNYYLEPDKGGDAVFYPGTAGDKRRRQAPVRVEVEDMRACREQPALDTQGFQLIEEPSCEKKFDDEERIKSIYHDECAQIVKR</sequence>
<dbReference type="PANTHER" id="PTHR34598">
    <property type="entry name" value="BLL6449 PROTEIN"/>
    <property type="match status" value="1"/>
</dbReference>
<reference evidence="3" key="1">
    <citation type="submission" date="2020-04" db="EMBL/GenBank/DDBJ databases">
        <title>Draft genome resource of the tomato pathogen Pseudocercospora fuligena.</title>
        <authorList>
            <person name="Zaccaron A."/>
        </authorList>
    </citation>
    <scope>NUCLEOTIDE SEQUENCE</scope>
    <source>
        <strain evidence="3">PF001</strain>
    </source>
</reference>
<dbReference type="Proteomes" id="UP000660729">
    <property type="component" value="Unassembled WGS sequence"/>
</dbReference>
<protein>
    <submittedName>
        <fullName evidence="3">Uncharacterized protein</fullName>
    </submittedName>
</protein>
<gene>
    <name evidence="3" type="ORF">HII31_05051</name>
</gene>
<accession>A0A8H6VKC8</accession>
<organism evidence="3 4">
    <name type="scientific">Pseudocercospora fuligena</name>
    <dbReference type="NCBI Taxonomy" id="685502"/>
    <lineage>
        <taxon>Eukaryota</taxon>
        <taxon>Fungi</taxon>
        <taxon>Dikarya</taxon>
        <taxon>Ascomycota</taxon>
        <taxon>Pezizomycotina</taxon>
        <taxon>Dothideomycetes</taxon>
        <taxon>Dothideomycetidae</taxon>
        <taxon>Mycosphaerellales</taxon>
        <taxon>Mycosphaerellaceae</taxon>
        <taxon>Pseudocercospora</taxon>
    </lineage>
</organism>
<comment type="caution">
    <text evidence="3">The sequence shown here is derived from an EMBL/GenBank/DDBJ whole genome shotgun (WGS) entry which is preliminary data.</text>
</comment>
<comment type="similarity">
    <text evidence="2">Belongs to the asaB hydroxylase/desaturase family.</text>
</comment>
<name>A0A8H6VKC8_9PEZI</name>
<proteinExistence type="inferred from homology"/>
<dbReference type="EMBL" id="JABCIY010000079">
    <property type="protein sequence ID" value="KAF7193587.1"/>
    <property type="molecule type" value="Genomic_DNA"/>
</dbReference>
<keyword evidence="4" id="KW-1185">Reference proteome</keyword>
<dbReference type="OrthoDB" id="412788at2759"/>
<evidence type="ECO:0000313" key="4">
    <source>
        <dbReference type="Proteomes" id="UP000660729"/>
    </source>
</evidence>
<dbReference type="AlphaFoldDB" id="A0A8H6VKC8"/>
<evidence type="ECO:0000256" key="1">
    <source>
        <dbReference type="ARBA" id="ARBA00023002"/>
    </source>
</evidence>
<dbReference type="PANTHER" id="PTHR34598:SF3">
    <property type="entry name" value="OXIDOREDUCTASE AN1597"/>
    <property type="match status" value="1"/>
</dbReference>
<dbReference type="InterPro" id="IPR044053">
    <property type="entry name" value="AsaB-like"/>
</dbReference>
<keyword evidence="1" id="KW-0560">Oxidoreductase</keyword>
<dbReference type="GO" id="GO:0016491">
    <property type="term" value="F:oxidoreductase activity"/>
    <property type="evidence" value="ECO:0007669"/>
    <property type="project" value="UniProtKB-KW"/>
</dbReference>